<dbReference type="Pfam" id="PF25523">
    <property type="entry name" value="Ig_RIMBP2"/>
    <property type="match status" value="1"/>
</dbReference>
<dbReference type="EMBL" id="JAHGAV010000039">
    <property type="protein sequence ID" value="KAG6935838.1"/>
    <property type="molecule type" value="Genomic_DNA"/>
</dbReference>
<dbReference type="InterPro" id="IPR013783">
    <property type="entry name" value="Ig-like_fold"/>
</dbReference>
<feature type="domain" description="RIMS-binding protein 1/2/3 Fn3" evidence="1">
    <location>
        <begin position="2"/>
        <end position="39"/>
    </location>
</feature>
<dbReference type="AlphaFoldDB" id="A0A8T1T454"/>
<accession>A0A8T1T454</accession>
<proteinExistence type="predicted"/>
<organism evidence="2 3">
    <name type="scientific">Chelydra serpentina</name>
    <name type="common">Snapping turtle</name>
    <name type="synonym">Testudo serpentina</name>
    <dbReference type="NCBI Taxonomy" id="8475"/>
    <lineage>
        <taxon>Eukaryota</taxon>
        <taxon>Metazoa</taxon>
        <taxon>Chordata</taxon>
        <taxon>Craniata</taxon>
        <taxon>Vertebrata</taxon>
        <taxon>Euteleostomi</taxon>
        <taxon>Archelosauria</taxon>
        <taxon>Testudinata</taxon>
        <taxon>Testudines</taxon>
        <taxon>Cryptodira</taxon>
        <taxon>Durocryptodira</taxon>
        <taxon>Americhelydia</taxon>
        <taxon>Chelydroidea</taxon>
        <taxon>Chelydridae</taxon>
        <taxon>Chelydra</taxon>
    </lineage>
</organism>
<comment type="caution">
    <text evidence="2">The sequence shown here is derived from an EMBL/GenBank/DDBJ whole genome shotgun (WGS) entry which is preliminary data.</text>
</comment>
<dbReference type="Proteomes" id="UP000765507">
    <property type="component" value="Unassembled WGS sequence"/>
</dbReference>
<dbReference type="OrthoDB" id="4158657at2759"/>
<gene>
    <name evidence="2" type="ORF">G0U57_013865</name>
</gene>
<dbReference type="Gene3D" id="2.60.40.10">
    <property type="entry name" value="Immunoglobulins"/>
    <property type="match status" value="1"/>
</dbReference>
<evidence type="ECO:0000259" key="1">
    <source>
        <dbReference type="Pfam" id="PF25523"/>
    </source>
</evidence>
<name>A0A8T1T454_CHESE</name>
<sequence>MMIGWERPVVDELGCSNGTFITGYRVYTDGEFRKSVMSSACTK</sequence>
<protein>
    <recommendedName>
        <fullName evidence="1">RIMS-binding protein 1/2/3 Fn3 domain-containing protein</fullName>
    </recommendedName>
</protein>
<evidence type="ECO:0000313" key="3">
    <source>
        <dbReference type="Proteomes" id="UP000765507"/>
    </source>
</evidence>
<reference evidence="2 3" key="1">
    <citation type="journal article" date="2020" name="G3 (Bethesda)">
        <title>Draft Genome of the Common Snapping Turtle, Chelydra serpentina, a Model for Phenotypic Plasticity in Reptiles.</title>
        <authorList>
            <person name="Das D."/>
            <person name="Singh S.K."/>
            <person name="Bierstedt J."/>
            <person name="Erickson A."/>
            <person name="Galli G.L.J."/>
            <person name="Crossley D.A. 2nd"/>
            <person name="Rhen T."/>
        </authorList>
    </citation>
    <scope>NUCLEOTIDE SEQUENCE [LARGE SCALE GENOMIC DNA]</scope>
    <source>
        <strain evidence="2">KW</strain>
    </source>
</reference>
<evidence type="ECO:0000313" key="2">
    <source>
        <dbReference type="EMBL" id="KAG6935838.1"/>
    </source>
</evidence>
<feature type="non-terminal residue" evidence="2">
    <location>
        <position position="1"/>
    </location>
</feature>
<dbReference type="InterPro" id="IPR057884">
    <property type="entry name" value="FN3_RIM-BP1/2/3"/>
</dbReference>
<keyword evidence="3" id="KW-1185">Reference proteome</keyword>